<dbReference type="GeneID" id="92856522"/>
<protein>
    <submittedName>
        <fullName evidence="3">PrsW family intramembrane metalloprotease</fullName>
    </submittedName>
</protein>
<evidence type="ECO:0000313" key="2">
    <source>
        <dbReference type="EMBL" id="AXM06570.1"/>
    </source>
</evidence>
<organism evidence="3 4">
    <name type="scientific">Cutibacterium acnes</name>
    <name type="common">Propionibacterium acnes</name>
    <dbReference type="NCBI Taxonomy" id="1747"/>
    <lineage>
        <taxon>Bacteria</taxon>
        <taxon>Bacillati</taxon>
        <taxon>Actinomycetota</taxon>
        <taxon>Actinomycetes</taxon>
        <taxon>Propionibacteriales</taxon>
        <taxon>Propionibacteriaceae</taxon>
        <taxon>Cutibacterium</taxon>
    </lineage>
</organism>
<dbReference type="GO" id="GO:0008237">
    <property type="term" value="F:metallopeptidase activity"/>
    <property type="evidence" value="ECO:0007669"/>
    <property type="project" value="UniProtKB-KW"/>
</dbReference>
<dbReference type="RefSeq" id="WP_002516643.1">
    <property type="nucleotide sequence ID" value="NZ_AP022844.1"/>
</dbReference>
<keyword evidence="3" id="KW-0378">Hydrolase</keyword>
<dbReference type="Proteomes" id="UP000226191">
    <property type="component" value="Unassembled WGS sequence"/>
</dbReference>
<dbReference type="EMBL" id="MVCE01000002">
    <property type="protein sequence ID" value="PGF34796.1"/>
    <property type="molecule type" value="Genomic_DNA"/>
</dbReference>
<feature type="transmembrane region" description="Helical" evidence="1">
    <location>
        <begin position="240"/>
        <end position="260"/>
    </location>
</feature>
<feature type="transmembrane region" description="Helical" evidence="1">
    <location>
        <begin position="43"/>
        <end position="64"/>
    </location>
</feature>
<dbReference type="InterPro" id="IPR026898">
    <property type="entry name" value="PrsW"/>
</dbReference>
<keyword evidence="1" id="KW-0812">Transmembrane</keyword>
<evidence type="ECO:0000313" key="3">
    <source>
        <dbReference type="EMBL" id="PGF34796.1"/>
    </source>
</evidence>
<name>A0A2B7ICK6_CUTAC</name>
<dbReference type="Proteomes" id="UP000256621">
    <property type="component" value="Chromosome"/>
</dbReference>
<gene>
    <name evidence="3" type="ORF">B1B09_03965</name>
    <name evidence="2" type="ORF">DXN06_04990</name>
</gene>
<dbReference type="EMBL" id="CP031442">
    <property type="protein sequence ID" value="AXM06570.1"/>
    <property type="molecule type" value="Genomic_DNA"/>
</dbReference>
<evidence type="ECO:0000313" key="4">
    <source>
        <dbReference type="Proteomes" id="UP000226191"/>
    </source>
</evidence>
<evidence type="ECO:0000256" key="1">
    <source>
        <dbReference type="SAM" id="Phobius"/>
    </source>
</evidence>
<dbReference type="AlphaFoldDB" id="A0A2B7ICK6"/>
<sequence length="379" mass="40794">MQYPLTPKPVRRSGALPIVITVLGAIAILLIVALISAGSPVTFIVGAIPSTAALIVCLLCYRWLDRWEPEPTRLTVMALIWGGSAGVIFSFLVEMAIPASEFVTMAIVAPLAEELAKASVFILVATGARKLELTSLTDHIFYAGICALGFAFVENLGYFALSSSAGEFVVMALVRTGFGVFGHPLYTTATAVGIWAWRTKGGLWKAAVGYIAACLLHGLWNGGPTLLAGSLGLDDTGQLAAMILVYIVLFVPVFIGTIIMTTRNRRNEYEAVRSQLPLMVEAGLVTPAEADMIADPRKRRAILADSGKYGRVAKRNQKRTITAATEAALAQHRIAAGEGGPELVKRRDQLSEWLRSRPDKLGQLPLMPQFPPIQPPATW</sequence>
<feature type="transmembrane region" description="Helical" evidence="1">
    <location>
        <begin position="140"/>
        <end position="161"/>
    </location>
</feature>
<evidence type="ECO:0000313" key="5">
    <source>
        <dbReference type="Proteomes" id="UP000256621"/>
    </source>
</evidence>
<dbReference type="OrthoDB" id="9785431at2"/>
<feature type="transmembrane region" description="Helical" evidence="1">
    <location>
        <begin position="173"/>
        <end position="196"/>
    </location>
</feature>
<keyword evidence="1" id="KW-0472">Membrane</keyword>
<reference evidence="3 4" key="1">
    <citation type="submission" date="2017-02" db="EMBL/GenBank/DDBJ databases">
        <title>Prevalence of linear plasmids in Cutibacterium acnes isolates obtained from cancerous prostatic tissue.</title>
        <authorList>
            <person name="Davidsson S."/>
            <person name="Bruggemann H."/>
        </authorList>
    </citation>
    <scope>NUCLEOTIDE SEQUENCE [LARGE SCALE GENOMIC DNA]</scope>
    <source>
        <strain evidence="3 4">11-78</strain>
    </source>
</reference>
<feature type="transmembrane region" description="Helical" evidence="1">
    <location>
        <begin position="15"/>
        <end position="37"/>
    </location>
</feature>
<dbReference type="PANTHER" id="PTHR36844:SF1">
    <property type="entry name" value="PROTEASE PRSW"/>
    <property type="match status" value="1"/>
</dbReference>
<accession>A0A2B7ICK6</accession>
<proteinExistence type="predicted"/>
<keyword evidence="3" id="KW-0482">Metalloprotease</keyword>
<reference evidence="2 5" key="2">
    <citation type="submission" date="2018-08" db="EMBL/GenBank/DDBJ databases">
        <title>Genome sequencing of Cutibacterium acnes KCOM 1315.</title>
        <authorList>
            <person name="Kook J.-K."/>
            <person name="Park S.-N."/>
            <person name="Lim Y.K."/>
        </authorList>
    </citation>
    <scope>NUCLEOTIDE SEQUENCE [LARGE SCALE GENOMIC DNA]</scope>
    <source>
        <strain evidence="2 5">KCOM 1315</strain>
    </source>
</reference>
<feature type="transmembrane region" description="Helical" evidence="1">
    <location>
        <begin position="203"/>
        <end position="220"/>
    </location>
</feature>
<dbReference type="Pfam" id="PF13367">
    <property type="entry name" value="PrsW-protease"/>
    <property type="match status" value="1"/>
</dbReference>
<keyword evidence="3" id="KW-0645">Protease</keyword>
<feature type="transmembrane region" description="Helical" evidence="1">
    <location>
        <begin position="103"/>
        <end position="128"/>
    </location>
</feature>
<keyword evidence="1" id="KW-1133">Transmembrane helix</keyword>
<dbReference type="PANTHER" id="PTHR36844">
    <property type="entry name" value="PROTEASE PRSW"/>
    <property type="match status" value="1"/>
</dbReference>
<feature type="transmembrane region" description="Helical" evidence="1">
    <location>
        <begin position="76"/>
        <end position="97"/>
    </location>
</feature>